<protein>
    <submittedName>
        <fullName evidence="2">Uncharacterized protein</fullName>
    </submittedName>
</protein>
<dbReference type="Proteomes" id="UP000242205">
    <property type="component" value="Chromosome"/>
</dbReference>
<dbReference type="AlphaFoldDB" id="A0A2I6S341"/>
<keyword evidence="3" id="KW-1185">Reference proteome</keyword>
<gene>
    <name evidence="2" type="ORF">C0099_01240</name>
</gene>
<accession>A0A2I6S341</accession>
<dbReference type="RefSeq" id="WP_102245753.1">
    <property type="nucleotide sequence ID" value="NZ_CP025682.1"/>
</dbReference>
<name>A0A2I6S341_9RHOO</name>
<feature type="region of interest" description="Disordered" evidence="1">
    <location>
        <begin position="17"/>
        <end position="46"/>
    </location>
</feature>
<evidence type="ECO:0000256" key="1">
    <source>
        <dbReference type="SAM" id="MobiDB-lite"/>
    </source>
</evidence>
<evidence type="ECO:0000313" key="3">
    <source>
        <dbReference type="Proteomes" id="UP000242205"/>
    </source>
</evidence>
<dbReference type="EMBL" id="CP025682">
    <property type="protein sequence ID" value="AUN93679.1"/>
    <property type="molecule type" value="Genomic_DNA"/>
</dbReference>
<feature type="compositionally biased region" description="Polar residues" evidence="1">
    <location>
        <begin position="31"/>
        <end position="46"/>
    </location>
</feature>
<reference evidence="2 3" key="1">
    <citation type="submission" date="2018-01" db="EMBL/GenBank/DDBJ databases">
        <authorList>
            <person name="Fu G.-Y."/>
        </authorList>
    </citation>
    <scope>NUCLEOTIDE SEQUENCE [LARGE SCALE GENOMIC DNA]</scope>
    <source>
        <strain evidence="2 3">SY39</strain>
    </source>
</reference>
<proteinExistence type="predicted"/>
<dbReference type="KEGG" id="atw:C0099_01240"/>
<evidence type="ECO:0000313" key="2">
    <source>
        <dbReference type="EMBL" id="AUN93679.1"/>
    </source>
</evidence>
<organism evidence="2 3">
    <name type="scientific">Pseudazoarcus pumilus</name>
    <dbReference type="NCBI Taxonomy" id="2067960"/>
    <lineage>
        <taxon>Bacteria</taxon>
        <taxon>Pseudomonadati</taxon>
        <taxon>Pseudomonadota</taxon>
        <taxon>Betaproteobacteria</taxon>
        <taxon>Rhodocyclales</taxon>
        <taxon>Zoogloeaceae</taxon>
        <taxon>Pseudazoarcus</taxon>
    </lineage>
</organism>
<sequence>MDIITGLINGSAQSALQSDTSVVNSKDRTNSENTSSSGSRVSNTTNSALQISARGHSISLLMQGANEFLRQELGPSYLPLARGQALLDQAVSMVTANTEIDIDGQALRNTLQQEHNIRETIPRPNPSSDSGNVFDFLSGSDREALEAAYDYAVENNLDADDVELAAGLLASDRRRQAAIASGTIYLVHEPSENAGKFIPQSSANLPNTDISNPRQSLIDRVTSGDLFSKNPFLNQALFIEAAFRTLQLKN</sequence>